<organism evidence="2 3">
    <name type="scientific">Toxocara canis</name>
    <name type="common">Canine roundworm</name>
    <dbReference type="NCBI Taxonomy" id="6265"/>
    <lineage>
        <taxon>Eukaryota</taxon>
        <taxon>Metazoa</taxon>
        <taxon>Ecdysozoa</taxon>
        <taxon>Nematoda</taxon>
        <taxon>Chromadorea</taxon>
        <taxon>Rhabditida</taxon>
        <taxon>Spirurina</taxon>
        <taxon>Ascaridomorpha</taxon>
        <taxon>Ascaridoidea</taxon>
        <taxon>Toxocaridae</taxon>
        <taxon>Toxocara</taxon>
    </lineage>
</organism>
<name>A0A183VGW5_TOXCA</name>
<evidence type="ECO:0000313" key="1">
    <source>
        <dbReference type="EMBL" id="VDM51306.1"/>
    </source>
</evidence>
<dbReference type="EMBL" id="UYWY01027908">
    <property type="protein sequence ID" value="VDM51306.1"/>
    <property type="molecule type" value="Genomic_DNA"/>
</dbReference>
<gene>
    <name evidence="1" type="ORF">TCNE_LOCUS19985</name>
</gene>
<accession>A0A183VGW5</accession>
<reference evidence="3" key="1">
    <citation type="submission" date="2016-06" db="UniProtKB">
        <authorList>
            <consortium name="WormBaseParasite"/>
        </authorList>
    </citation>
    <scope>IDENTIFICATION</scope>
</reference>
<evidence type="ECO:0000313" key="2">
    <source>
        <dbReference type="Proteomes" id="UP000050794"/>
    </source>
</evidence>
<protein>
    <submittedName>
        <fullName evidence="3">DUF4296 domain-containing protein</fullName>
    </submittedName>
</protein>
<dbReference type="WBParaSite" id="TCNE_0001998901-mRNA-1">
    <property type="protein sequence ID" value="TCNE_0001998901-mRNA-1"/>
    <property type="gene ID" value="TCNE_0001998901"/>
</dbReference>
<evidence type="ECO:0000313" key="3">
    <source>
        <dbReference type="WBParaSite" id="TCNE_0001998901-mRNA-1"/>
    </source>
</evidence>
<sequence>MQREMKEKKMTNAPAQGLYKTTDVDHKALGDQSAYGKAFFSLANVLIEKMMRDDYAAFKKKVAACVRKSQED</sequence>
<keyword evidence="2" id="KW-1185">Reference proteome</keyword>
<dbReference type="Proteomes" id="UP000050794">
    <property type="component" value="Unassembled WGS sequence"/>
</dbReference>
<dbReference type="AlphaFoldDB" id="A0A183VGW5"/>
<reference evidence="1 2" key="2">
    <citation type="submission" date="2018-11" db="EMBL/GenBank/DDBJ databases">
        <authorList>
            <consortium name="Pathogen Informatics"/>
        </authorList>
    </citation>
    <scope>NUCLEOTIDE SEQUENCE [LARGE SCALE GENOMIC DNA]</scope>
</reference>
<proteinExistence type="predicted"/>